<dbReference type="InterPro" id="IPR036942">
    <property type="entry name" value="Beta-barrel_TonB_sf"/>
</dbReference>
<dbReference type="CDD" id="cd01347">
    <property type="entry name" value="ligand_gated_channel"/>
    <property type="match status" value="1"/>
</dbReference>
<dbReference type="Gene3D" id="2.40.170.20">
    <property type="entry name" value="TonB-dependent receptor, beta-barrel domain"/>
    <property type="match status" value="1"/>
</dbReference>
<dbReference type="PANTHER" id="PTHR32552:SF68">
    <property type="entry name" value="FERRICHROME OUTER MEMBRANE TRANSPORTER_PHAGE RECEPTOR"/>
    <property type="match status" value="1"/>
</dbReference>
<dbReference type="Gene3D" id="3.55.50.30">
    <property type="match status" value="1"/>
</dbReference>
<dbReference type="InterPro" id="IPR010105">
    <property type="entry name" value="TonB_sidphr_rcpt"/>
</dbReference>
<keyword evidence="4 14" id="KW-1134">Transmembrane beta strand</keyword>
<comment type="caution">
    <text evidence="17">The sequence shown here is derived from an EMBL/GenBank/DDBJ whole genome shotgun (WGS) entry which is preliminary data.</text>
</comment>
<evidence type="ECO:0000256" key="2">
    <source>
        <dbReference type="ARBA" id="ARBA00009810"/>
    </source>
</evidence>
<dbReference type="GO" id="GO:0015344">
    <property type="term" value="F:siderophore uptake transmembrane transporter activity"/>
    <property type="evidence" value="ECO:0007669"/>
    <property type="project" value="TreeGrafter"/>
</dbReference>
<keyword evidence="5" id="KW-0410">Iron transport</keyword>
<evidence type="ECO:0000256" key="4">
    <source>
        <dbReference type="ARBA" id="ARBA00022452"/>
    </source>
</evidence>
<keyword evidence="18" id="KW-1185">Reference proteome</keyword>
<keyword evidence="12 17" id="KW-0675">Receptor</keyword>
<comment type="subcellular location">
    <subcellularLocation>
        <location evidence="1 14">Cell outer membrane</location>
        <topology evidence="1 14">Multi-pass membrane protein</topology>
    </subcellularLocation>
</comment>
<keyword evidence="13 14" id="KW-0998">Cell outer membrane</keyword>
<evidence type="ECO:0000256" key="1">
    <source>
        <dbReference type="ARBA" id="ARBA00004571"/>
    </source>
</evidence>
<dbReference type="AlphaFoldDB" id="A0A1Y2LFI6"/>
<dbReference type="PROSITE" id="PS52016">
    <property type="entry name" value="TONB_DEPENDENT_REC_3"/>
    <property type="match status" value="1"/>
</dbReference>
<dbReference type="SMART" id="SM00965">
    <property type="entry name" value="STN"/>
    <property type="match status" value="1"/>
</dbReference>
<evidence type="ECO:0000256" key="10">
    <source>
        <dbReference type="ARBA" id="ARBA00023077"/>
    </source>
</evidence>
<dbReference type="SUPFAM" id="SSF56935">
    <property type="entry name" value="Porins"/>
    <property type="match status" value="1"/>
</dbReference>
<evidence type="ECO:0000256" key="11">
    <source>
        <dbReference type="ARBA" id="ARBA00023136"/>
    </source>
</evidence>
<dbReference type="Pfam" id="PF00593">
    <property type="entry name" value="TonB_dep_Rec_b-barrel"/>
    <property type="match status" value="1"/>
</dbReference>
<dbReference type="NCBIfam" id="TIGR01783">
    <property type="entry name" value="TonB-siderophor"/>
    <property type="match status" value="1"/>
</dbReference>
<comment type="similarity">
    <text evidence="2 14 15">Belongs to the TonB-dependent receptor family.</text>
</comment>
<evidence type="ECO:0000256" key="7">
    <source>
        <dbReference type="ARBA" id="ARBA00022729"/>
    </source>
</evidence>
<keyword evidence="3 14" id="KW-0813">Transport</keyword>
<dbReference type="InterPro" id="IPR012910">
    <property type="entry name" value="Plug_dom"/>
</dbReference>
<dbReference type="InterPro" id="IPR037066">
    <property type="entry name" value="Plug_dom_sf"/>
</dbReference>
<proteinExistence type="inferred from homology"/>
<keyword evidence="7" id="KW-0732">Signal</keyword>
<name>A0A1Y2LFI6_9PROT</name>
<dbReference type="RefSeq" id="WP_085616561.1">
    <property type="nucleotide sequence ID" value="NZ_JFKB01000002.1"/>
</dbReference>
<evidence type="ECO:0000256" key="12">
    <source>
        <dbReference type="ARBA" id="ARBA00023170"/>
    </source>
</evidence>
<dbReference type="InterPro" id="IPR000531">
    <property type="entry name" value="Beta-barrel_TonB"/>
</dbReference>
<sequence>MELSACGVRGTSGNAGVGKLTGGGNNGITMMRRLAATTVISGFVAVTPVSVFAANVNLNVADGPTQVAQSTMVDFNIPAQGLDRALTSFADQANLRLFFPSEGLENLTAPAIKGVFGVDAALGQLLSGSGYTWRFTEDDTITIEKVISDGETVLDPVRIEANAVKERADGPVVGYVATQSRAATKTSTPILETAQSISAVTADQIKDQGSQSVMEAVRYTPGVFTGQVGASNRYDYIIMRGLSENSIDNIYLDGMKMMGDNSTYSSMQVDPYFIERADVVKGPASVLYGRSSPGGLVALSSKAPEFEQKAEAEVSYGNRNQRAFAFDVTGPLTEGDRLAYRVVGKVDAQDTQFKYVEEERYVFAPSLTANFTDDTRLTVQAYLQRDPEGGWHNGSPAEGTLYPRNGQYISRDFFDGAPDLEKFDRVQNMIGYEFEHDFDQDWTIRHKLRYLSSSVDIDQVYQTGWSGTSNELKRSYYGGDETLRALASDNQLEGAFSSGVVDHTILAGLDYQHRRARANHWYQTASNIDAFNPVYSGSGVTFGAPYRKNTKELDQTGVYVQDQLAYENWRLSLGLRQDWLETTNLNRLTNASTGQDRDKLTKRAGLLYLFDNGIAPYINYSESFDPSLYNDANGDPIEPTEGRQYEAGIKFQPNGSETILSAAVFNINQDNVALYNSGTLAYDPAGSIESRGLELEARGKISENINVIASYTFTDAQYDAPGDSKDGKQPMQVPEHMASLWGHYQFMSGALNGLGLGAGVRYVGETWANAVNTQKVPDYAVLDFALNYDLAHVGLENLDFRLNVNNLLDEEYIASCYTLANCYYGAERSILGTLRYKF</sequence>
<evidence type="ECO:0000256" key="9">
    <source>
        <dbReference type="ARBA" id="ARBA00023065"/>
    </source>
</evidence>
<dbReference type="InterPro" id="IPR039426">
    <property type="entry name" value="TonB-dep_rcpt-like"/>
</dbReference>
<evidence type="ECO:0000256" key="15">
    <source>
        <dbReference type="RuleBase" id="RU003357"/>
    </source>
</evidence>
<evidence type="ECO:0000256" key="3">
    <source>
        <dbReference type="ARBA" id="ARBA00022448"/>
    </source>
</evidence>
<dbReference type="Proteomes" id="UP000193396">
    <property type="component" value="Unassembled WGS sequence"/>
</dbReference>
<keyword evidence="6 14" id="KW-0812">Transmembrane</keyword>
<dbReference type="Pfam" id="PF07660">
    <property type="entry name" value="STN"/>
    <property type="match status" value="1"/>
</dbReference>
<evidence type="ECO:0000256" key="14">
    <source>
        <dbReference type="PROSITE-ProRule" id="PRU01360"/>
    </source>
</evidence>
<evidence type="ECO:0000313" key="17">
    <source>
        <dbReference type="EMBL" id="OSQ49720.1"/>
    </source>
</evidence>
<keyword evidence="10 15" id="KW-0798">TonB box</keyword>
<dbReference type="GO" id="GO:0038023">
    <property type="term" value="F:signaling receptor activity"/>
    <property type="evidence" value="ECO:0007669"/>
    <property type="project" value="InterPro"/>
</dbReference>
<reference evidence="17 18" key="1">
    <citation type="submission" date="2014-03" db="EMBL/GenBank/DDBJ databases">
        <title>The draft genome sequence of Thalassospira alkalitolerans JCM 18968.</title>
        <authorList>
            <person name="Lai Q."/>
            <person name="Shao Z."/>
        </authorList>
    </citation>
    <scope>NUCLEOTIDE SEQUENCE [LARGE SCALE GENOMIC DNA]</scope>
    <source>
        <strain evidence="17 18">JCM 18968</strain>
    </source>
</reference>
<dbReference type="Pfam" id="PF07715">
    <property type="entry name" value="Plug"/>
    <property type="match status" value="1"/>
</dbReference>
<evidence type="ECO:0000259" key="16">
    <source>
        <dbReference type="SMART" id="SM00965"/>
    </source>
</evidence>
<protein>
    <submittedName>
        <fullName evidence="17">Ferrioxamine B receptor</fullName>
    </submittedName>
</protein>
<dbReference type="GO" id="GO:0009279">
    <property type="term" value="C:cell outer membrane"/>
    <property type="evidence" value="ECO:0007669"/>
    <property type="project" value="UniProtKB-SubCell"/>
</dbReference>
<keyword evidence="11 14" id="KW-0472">Membrane</keyword>
<accession>A0A1Y2LFI6</accession>
<evidence type="ECO:0000256" key="13">
    <source>
        <dbReference type="ARBA" id="ARBA00023237"/>
    </source>
</evidence>
<dbReference type="STRING" id="1293890.TALK_04315"/>
<keyword evidence="9" id="KW-0406">Ion transport</keyword>
<dbReference type="InterPro" id="IPR011662">
    <property type="entry name" value="Secretin/TonB_short_N"/>
</dbReference>
<keyword evidence="8" id="KW-0408">Iron</keyword>
<evidence type="ECO:0000256" key="8">
    <source>
        <dbReference type="ARBA" id="ARBA00023004"/>
    </source>
</evidence>
<dbReference type="GO" id="GO:0015891">
    <property type="term" value="P:siderophore transport"/>
    <property type="evidence" value="ECO:0007669"/>
    <property type="project" value="InterPro"/>
</dbReference>
<dbReference type="EMBL" id="JFKB01000002">
    <property type="protein sequence ID" value="OSQ49720.1"/>
    <property type="molecule type" value="Genomic_DNA"/>
</dbReference>
<gene>
    <name evidence="17" type="ORF">TALK_04315</name>
</gene>
<organism evidence="17 18">
    <name type="scientific">Thalassospira alkalitolerans</name>
    <dbReference type="NCBI Taxonomy" id="1293890"/>
    <lineage>
        <taxon>Bacteria</taxon>
        <taxon>Pseudomonadati</taxon>
        <taxon>Pseudomonadota</taxon>
        <taxon>Alphaproteobacteria</taxon>
        <taxon>Rhodospirillales</taxon>
        <taxon>Thalassospiraceae</taxon>
        <taxon>Thalassospira</taxon>
    </lineage>
</organism>
<evidence type="ECO:0000256" key="6">
    <source>
        <dbReference type="ARBA" id="ARBA00022692"/>
    </source>
</evidence>
<feature type="domain" description="Secretin/TonB short N-terminal" evidence="16">
    <location>
        <begin position="95"/>
        <end position="146"/>
    </location>
</feature>
<dbReference type="FunFam" id="2.170.130.10:FF:000001">
    <property type="entry name" value="Catecholate siderophore TonB-dependent receptor"/>
    <property type="match status" value="1"/>
</dbReference>
<dbReference type="Gene3D" id="2.170.130.10">
    <property type="entry name" value="TonB-dependent receptor, plug domain"/>
    <property type="match status" value="1"/>
</dbReference>
<evidence type="ECO:0000313" key="18">
    <source>
        <dbReference type="Proteomes" id="UP000193396"/>
    </source>
</evidence>
<evidence type="ECO:0000256" key="5">
    <source>
        <dbReference type="ARBA" id="ARBA00022496"/>
    </source>
</evidence>
<dbReference type="FunFam" id="2.40.170.20:FF:000005">
    <property type="entry name" value="TonB-dependent siderophore receptor"/>
    <property type="match status" value="1"/>
</dbReference>
<dbReference type="PANTHER" id="PTHR32552">
    <property type="entry name" value="FERRICHROME IRON RECEPTOR-RELATED"/>
    <property type="match status" value="1"/>
</dbReference>